<accession>A0A6J3M683</accession>
<protein>
    <submittedName>
        <fullName evidence="2">Uncharacterized protein</fullName>
    </submittedName>
</protein>
<dbReference type="AlphaFoldDB" id="A0A6J3M683"/>
<gene>
    <name evidence="2" type="ORF">K489DRAFT_381126</name>
</gene>
<sequence>MASLYPAVTGYAIPFPAPDPAISWRTVLVELARLGYLLPATVDELGHSDHSWVKKWSETGYRSSEVFSRIQYHGDSNLGFNQLYPMNMGHDPDEDEEMTVFLNYFWGQPFTIKAVDYMPISTLETGRYSVTRSGEDSSTMVLDIKSEFLCTSINTAIDIVNRLLQDYNRKQPNSGSRKKLTKMRRATNRMDSEILSQEVEAMPIITRHEAWLEEDGKGTMIAVAWKRDGKFVARHNMVWHMRRPTQRISKLLEYVLNHSDGVYNKSNANYRNITQLIADHERIIARENSTRKAPDKPTYKALLNYGEGMADSERKWFKYTSEYLSEGPFAHSGPRTNSFHQPSAAGPAGRGNYGNGIGIGRLHVTAQRDTVRSVKWMADDTQAEVTLDTIPIKLVVATLRPSLLIPRDDELVVGDLVVLVGHYLIVTPFNPETSVEHRSGIFEMTNWLEILRTEEAVVSFRGRNKAKVVAQAVSIFK</sequence>
<dbReference type="OrthoDB" id="4161001at2759"/>
<name>A0A6J3M683_9PEZI</name>
<reference evidence="2" key="3">
    <citation type="submission" date="2025-08" db="UniProtKB">
        <authorList>
            <consortium name="RefSeq"/>
        </authorList>
    </citation>
    <scope>IDENTIFICATION</scope>
    <source>
        <strain evidence="2">CBS 342.82</strain>
    </source>
</reference>
<organism evidence="2">
    <name type="scientific">Dissoconium aciculare CBS 342.82</name>
    <dbReference type="NCBI Taxonomy" id="1314786"/>
    <lineage>
        <taxon>Eukaryota</taxon>
        <taxon>Fungi</taxon>
        <taxon>Dikarya</taxon>
        <taxon>Ascomycota</taxon>
        <taxon>Pezizomycotina</taxon>
        <taxon>Dothideomycetes</taxon>
        <taxon>Dothideomycetidae</taxon>
        <taxon>Mycosphaerellales</taxon>
        <taxon>Dissoconiaceae</taxon>
        <taxon>Dissoconium</taxon>
    </lineage>
</organism>
<dbReference type="Proteomes" id="UP000504637">
    <property type="component" value="Unplaced"/>
</dbReference>
<reference evidence="2" key="1">
    <citation type="submission" date="2020-01" db="EMBL/GenBank/DDBJ databases">
        <authorList>
            <consortium name="DOE Joint Genome Institute"/>
            <person name="Haridas S."/>
            <person name="Albert R."/>
            <person name="Binder M."/>
            <person name="Bloem J."/>
            <person name="Labutti K."/>
            <person name="Salamov A."/>
            <person name="Andreopoulos B."/>
            <person name="Baker S.E."/>
            <person name="Barry K."/>
            <person name="Bills G."/>
            <person name="Bluhm B.H."/>
            <person name="Cannon C."/>
            <person name="Castanera R."/>
            <person name="Culley D.E."/>
            <person name="Daum C."/>
            <person name="Ezra D."/>
            <person name="Gonzalez J.B."/>
            <person name="Henrissat B."/>
            <person name="Kuo A."/>
            <person name="Liang C."/>
            <person name="Lipzen A."/>
            <person name="Lutzoni F."/>
            <person name="Magnuson J."/>
            <person name="Mondo S."/>
            <person name="Nolan M."/>
            <person name="Ohm R."/>
            <person name="Pangilinan J."/>
            <person name="Park H.-J."/>
            <person name="Ramirez L."/>
            <person name="Alfaro M."/>
            <person name="Sun H."/>
            <person name="Tritt A."/>
            <person name="Yoshinaga Y."/>
            <person name="Zwiers L.-H."/>
            <person name="Turgeon B.G."/>
            <person name="Goodwin S.B."/>
            <person name="Spatafora J.W."/>
            <person name="Crous P.W."/>
            <person name="Grigoriev I.V."/>
        </authorList>
    </citation>
    <scope>NUCLEOTIDE SEQUENCE</scope>
    <source>
        <strain evidence="2">CBS 342.82</strain>
    </source>
</reference>
<reference evidence="2" key="2">
    <citation type="submission" date="2020-04" db="EMBL/GenBank/DDBJ databases">
        <authorList>
            <consortium name="NCBI Genome Project"/>
        </authorList>
    </citation>
    <scope>NUCLEOTIDE SEQUENCE</scope>
    <source>
        <strain evidence="2">CBS 342.82</strain>
    </source>
</reference>
<keyword evidence="1" id="KW-1185">Reference proteome</keyword>
<dbReference type="RefSeq" id="XP_033459413.1">
    <property type="nucleotide sequence ID" value="XM_033605044.1"/>
</dbReference>
<evidence type="ECO:0000313" key="2">
    <source>
        <dbReference type="RefSeq" id="XP_033459413.1"/>
    </source>
</evidence>
<evidence type="ECO:0000313" key="1">
    <source>
        <dbReference type="Proteomes" id="UP000504637"/>
    </source>
</evidence>
<proteinExistence type="predicted"/>
<dbReference type="GeneID" id="54362844"/>